<dbReference type="Proteomes" id="UP000029999">
    <property type="component" value="Unassembled WGS sequence"/>
</dbReference>
<dbReference type="PROSITE" id="PS51257">
    <property type="entry name" value="PROKAR_LIPOPROTEIN"/>
    <property type="match status" value="1"/>
</dbReference>
<gene>
    <name evidence="3" type="ORF">LP43_0350</name>
</gene>
<keyword evidence="2" id="KW-1133">Transmembrane helix</keyword>
<protein>
    <submittedName>
        <fullName evidence="3">Uncharacterized protein</fullName>
    </submittedName>
</protein>
<reference evidence="3 4" key="1">
    <citation type="submission" date="2014-09" db="EMBL/GenBank/DDBJ databases">
        <authorList>
            <person name="Grob C."/>
            <person name="Taubert M."/>
            <person name="Howat A.M."/>
            <person name="Burns O.J."/>
            <person name="Dixon J.L."/>
            <person name="Chen Y."/>
            <person name="Murrell J.C."/>
        </authorList>
    </citation>
    <scope>NUCLEOTIDE SEQUENCE [LARGE SCALE GENOMIC DNA]</scope>
    <source>
        <strain evidence="3">L4</strain>
    </source>
</reference>
<accession>A0A0A0BJR9</accession>
<keyword evidence="2" id="KW-0812">Transmembrane</keyword>
<proteinExistence type="predicted"/>
<evidence type="ECO:0000313" key="3">
    <source>
        <dbReference type="EMBL" id="KGM07932.1"/>
    </source>
</evidence>
<organism evidence="3 4">
    <name type="scientific">Methylophaga thiooxydans</name>
    <dbReference type="NCBI Taxonomy" id="392484"/>
    <lineage>
        <taxon>Bacteria</taxon>
        <taxon>Pseudomonadati</taxon>
        <taxon>Pseudomonadota</taxon>
        <taxon>Gammaproteobacteria</taxon>
        <taxon>Thiotrichales</taxon>
        <taxon>Piscirickettsiaceae</taxon>
        <taxon>Methylophaga</taxon>
    </lineage>
</organism>
<feature type="compositionally biased region" description="Acidic residues" evidence="1">
    <location>
        <begin position="35"/>
        <end position="67"/>
    </location>
</feature>
<keyword evidence="2" id="KW-0472">Membrane</keyword>
<dbReference type="AlphaFoldDB" id="A0A0A0BJR9"/>
<evidence type="ECO:0000256" key="2">
    <source>
        <dbReference type="SAM" id="Phobius"/>
    </source>
</evidence>
<dbReference type="STRING" id="392484.LP43_0350"/>
<name>A0A0A0BJR9_9GAMM</name>
<dbReference type="RefSeq" id="WP_008290883.1">
    <property type="nucleotide sequence ID" value="NZ_JADFAB010000010.1"/>
</dbReference>
<evidence type="ECO:0000313" key="4">
    <source>
        <dbReference type="Proteomes" id="UP000029999"/>
    </source>
</evidence>
<evidence type="ECO:0000256" key="1">
    <source>
        <dbReference type="SAM" id="MobiDB-lite"/>
    </source>
</evidence>
<sequence length="67" mass="7220">MNEQKSTSFMMLCRALMIMFAFSGFGLLAACDNDGPAEEAGEQIDESMEEAGDAMEDAADEAEDAMQ</sequence>
<comment type="caution">
    <text evidence="3">The sequence shown here is derived from an EMBL/GenBank/DDBJ whole genome shotgun (WGS) entry which is preliminary data.</text>
</comment>
<feature type="region of interest" description="Disordered" evidence="1">
    <location>
        <begin position="33"/>
        <end position="67"/>
    </location>
</feature>
<feature type="transmembrane region" description="Helical" evidence="2">
    <location>
        <begin position="12"/>
        <end position="30"/>
    </location>
</feature>
<dbReference type="EMBL" id="JRQD01000001">
    <property type="protein sequence ID" value="KGM07932.1"/>
    <property type="molecule type" value="Genomic_DNA"/>
</dbReference>